<keyword evidence="12" id="KW-1185">Reference proteome</keyword>
<feature type="active site" evidence="7">
    <location>
        <position position="93"/>
    </location>
</feature>
<dbReference type="Pfam" id="PF10502">
    <property type="entry name" value="Peptidase_S26"/>
    <property type="match status" value="1"/>
</dbReference>
<comment type="caution">
    <text evidence="11">The sequence shown here is derived from an EMBL/GenBank/DDBJ whole genome shotgun (WGS) entry which is preliminary data.</text>
</comment>
<evidence type="ECO:0000259" key="10">
    <source>
        <dbReference type="Pfam" id="PF10502"/>
    </source>
</evidence>
<gene>
    <name evidence="11" type="primary">lepB</name>
    <name evidence="11" type="ORF">FYJ68_06625</name>
</gene>
<dbReference type="GO" id="GO:0004252">
    <property type="term" value="F:serine-type endopeptidase activity"/>
    <property type="evidence" value="ECO:0007669"/>
    <property type="project" value="InterPro"/>
</dbReference>
<dbReference type="PANTHER" id="PTHR43390">
    <property type="entry name" value="SIGNAL PEPTIDASE I"/>
    <property type="match status" value="1"/>
</dbReference>
<dbReference type="InterPro" id="IPR000223">
    <property type="entry name" value="Pept_S26A_signal_pept_1"/>
</dbReference>
<evidence type="ECO:0000256" key="6">
    <source>
        <dbReference type="ARBA" id="ARBA00022801"/>
    </source>
</evidence>
<sequence>MRLPTVDEVDRELQRSEGIRHNHTLRRNAAFAVAAVFAASVLVSTFVLPTFRIYGSSMTPTLNEGDIVVATKVGSFGRGDLIAFSYNNKLLTKRVIGLPGDWVDIDSDGNVSINGESLDEPYLQPGAKSLGQCDISLPYQVPEDTYFVMGDKRSVSVDSRLTQVGCIPQDQIVGRLAVRVWPLTNVGSVA</sequence>
<evidence type="ECO:0000256" key="1">
    <source>
        <dbReference type="ARBA" id="ARBA00000677"/>
    </source>
</evidence>
<comment type="subcellular location">
    <subcellularLocation>
        <location evidence="2">Cell membrane</location>
        <topology evidence="2">Single-pass type II membrane protein</topology>
    </subcellularLocation>
    <subcellularLocation>
        <location evidence="9">Membrane</location>
        <topology evidence="9">Single-pass type II membrane protein</topology>
    </subcellularLocation>
</comment>
<comment type="catalytic activity">
    <reaction evidence="1 8">
        <text>Cleavage of hydrophobic, N-terminal signal or leader sequences from secreted and periplasmic proteins.</text>
        <dbReference type="EC" id="3.4.21.89"/>
    </reaction>
</comment>
<evidence type="ECO:0000313" key="12">
    <source>
        <dbReference type="Proteomes" id="UP000469325"/>
    </source>
</evidence>
<feature type="active site" evidence="7">
    <location>
        <position position="57"/>
    </location>
</feature>
<accession>A0A6N7XNF8</accession>
<evidence type="ECO:0000313" key="11">
    <source>
        <dbReference type="EMBL" id="MST72778.1"/>
    </source>
</evidence>
<keyword evidence="8" id="KW-1133">Transmembrane helix</keyword>
<dbReference type="NCBIfam" id="TIGR02227">
    <property type="entry name" value="sigpep_I_bact"/>
    <property type="match status" value="1"/>
</dbReference>
<evidence type="ECO:0000256" key="8">
    <source>
        <dbReference type="RuleBase" id="RU003993"/>
    </source>
</evidence>
<dbReference type="EMBL" id="VUNC01000004">
    <property type="protein sequence ID" value="MST72778.1"/>
    <property type="molecule type" value="Genomic_DNA"/>
</dbReference>
<dbReference type="AlphaFoldDB" id="A0A6N7XNF8"/>
<proteinExistence type="inferred from homology"/>
<evidence type="ECO:0000256" key="7">
    <source>
        <dbReference type="PIRSR" id="PIRSR600223-1"/>
    </source>
</evidence>
<keyword evidence="6 8" id="KW-0378">Hydrolase</keyword>
<dbReference type="SUPFAM" id="SSF51306">
    <property type="entry name" value="LexA/Signal peptidase"/>
    <property type="match status" value="1"/>
</dbReference>
<dbReference type="PRINTS" id="PR00727">
    <property type="entry name" value="LEADERPTASE"/>
</dbReference>
<comment type="similarity">
    <text evidence="3 9">Belongs to the peptidase S26 family.</text>
</comment>
<dbReference type="InterPro" id="IPR019756">
    <property type="entry name" value="Pept_S26A_signal_pept_1_Ser-AS"/>
</dbReference>
<dbReference type="GO" id="GO:0006465">
    <property type="term" value="P:signal peptide processing"/>
    <property type="evidence" value="ECO:0007669"/>
    <property type="project" value="InterPro"/>
</dbReference>
<dbReference type="RefSeq" id="WP_326832255.1">
    <property type="nucleotide sequence ID" value="NZ_VUNC01000004.1"/>
</dbReference>
<dbReference type="CDD" id="cd06530">
    <property type="entry name" value="S26_SPase_I"/>
    <property type="match status" value="1"/>
</dbReference>
<evidence type="ECO:0000256" key="9">
    <source>
        <dbReference type="RuleBase" id="RU362042"/>
    </source>
</evidence>
<dbReference type="InterPro" id="IPR019533">
    <property type="entry name" value="Peptidase_S26"/>
</dbReference>
<keyword evidence="5 8" id="KW-0645">Protease</keyword>
<evidence type="ECO:0000256" key="5">
    <source>
        <dbReference type="ARBA" id="ARBA00022670"/>
    </source>
</evidence>
<dbReference type="EC" id="3.4.21.89" evidence="4 8"/>
<dbReference type="Proteomes" id="UP000469325">
    <property type="component" value="Unassembled WGS sequence"/>
</dbReference>
<dbReference type="PROSITE" id="PS00501">
    <property type="entry name" value="SPASE_I_1"/>
    <property type="match status" value="1"/>
</dbReference>
<name>A0A6N7XNF8_9ACTN</name>
<keyword evidence="8" id="KW-0472">Membrane</keyword>
<organism evidence="11 12">
    <name type="scientific">Olsenella porci</name>
    <dbReference type="NCBI Taxonomy" id="2652279"/>
    <lineage>
        <taxon>Bacteria</taxon>
        <taxon>Bacillati</taxon>
        <taxon>Actinomycetota</taxon>
        <taxon>Coriobacteriia</taxon>
        <taxon>Coriobacteriales</taxon>
        <taxon>Atopobiaceae</taxon>
        <taxon>Olsenella</taxon>
    </lineage>
</organism>
<evidence type="ECO:0000256" key="4">
    <source>
        <dbReference type="ARBA" id="ARBA00013208"/>
    </source>
</evidence>
<feature type="domain" description="Peptidase S26" evidence="10">
    <location>
        <begin position="31"/>
        <end position="181"/>
    </location>
</feature>
<dbReference type="GO" id="GO:0005886">
    <property type="term" value="C:plasma membrane"/>
    <property type="evidence" value="ECO:0007669"/>
    <property type="project" value="UniProtKB-SubCell"/>
</dbReference>
<reference evidence="11 12" key="1">
    <citation type="submission" date="2019-08" db="EMBL/GenBank/DDBJ databases">
        <title>In-depth cultivation of the pig gut microbiome towards novel bacterial diversity and tailored functional studies.</title>
        <authorList>
            <person name="Wylensek D."/>
            <person name="Hitch T.C.A."/>
            <person name="Clavel T."/>
        </authorList>
    </citation>
    <scope>NUCLEOTIDE SEQUENCE [LARGE SCALE GENOMIC DNA]</scope>
    <source>
        <strain evidence="11 12">CA-Schmier-601-WT-1</strain>
    </source>
</reference>
<dbReference type="Gene3D" id="2.10.109.10">
    <property type="entry name" value="Umud Fragment, subunit A"/>
    <property type="match status" value="1"/>
</dbReference>
<evidence type="ECO:0000256" key="3">
    <source>
        <dbReference type="ARBA" id="ARBA00009370"/>
    </source>
</evidence>
<dbReference type="GO" id="GO:0009003">
    <property type="term" value="F:signal peptidase activity"/>
    <property type="evidence" value="ECO:0007669"/>
    <property type="project" value="UniProtKB-EC"/>
</dbReference>
<dbReference type="PANTHER" id="PTHR43390:SF1">
    <property type="entry name" value="CHLOROPLAST PROCESSING PEPTIDASE"/>
    <property type="match status" value="1"/>
</dbReference>
<protein>
    <recommendedName>
        <fullName evidence="4 8">Signal peptidase I</fullName>
        <ecNumber evidence="4 8">3.4.21.89</ecNumber>
    </recommendedName>
</protein>
<dbReference type="InterPro" id="IPR036286">
    <property type="entry name" value="LexA/Signal_pep-like_sf"/>
</dbReference>
<dbReference type="InterPro" id="IPR019757">
    <property type="entry name" value="Pept_S26A_signal_pept_1_Lys-AS"/>
</dbReference>
<evidence type="ECO:0000256" key="2">
    <source>
        <dbReference type="ARBA" id="ARBA00004401"/>
    </source>
</evidence>
<dbReference type="PROSITE" id="PS00760">
    <property type="entry name" value="SPASE_I_2"/>
    <property type="match status" value="1"/>
</dbReference>
<feature type="transmembrane region" description="Helical" evidence="8">
    <location>
        <begin position="29"/>
        <end position="48"/>
    </location>
</feature>
<keyword evidence="8" id="KW-0812">Transmembrane</keyword>